<proteinExistence type="predicted"/>
<dbReference type="Proteomes" id="UP000886069">
    <property type="component" value="Unassembled WGS sequence"/>
</dbReference>
<feature type="non-terminal residue" evidence="1">
    <location>
        <position position="127"/>
    </location>
</feature>
<evidence type="ECO:0008006" key="2">
    <source>
        <dbReference type="Google" id="ProtNLM"/>
    </source>
</evidence>
<evidence type="ECO:0000313" key="1">
    <source>
        <dbReference type="EMBL" id="HER43572.1"/>
    </source>
</evidence>
<gene>
    <name evidence="1" type="ORF">ENO08_03845</name>
</gene>
<protein>
    <recommendedName>
        <fullName evidence="2">AsmA family protein</fullName>
    </recommendedName>
</protein>
<accession>A0A7V2AUM0</accession>
<comment type="caution">
    <text evidence="1">The sequence shown here is derived from an EMBL/GenBank/DDBJ whole genome shotgun (WGS) entry which is preliminary data.</text>
</comment>
<reference evidence="1" key="1">
    <citation type="journal article" date="2020" name="mSystems">
        <title>Genome- and Community-Level Interaction Insights into Carbon Utilization and Element Cycling Functions of Hydrothermarchaeota in Hydrothermal Sediment.</title>
        <authorList>
            <person name="Zhou Z."/>
            <person name="Liu Y."/>
            <person name="Xu W."/>
            <person name="Pan J."/>
            <person name="Luo Z.H."/>
            <person name="Li M."/>
        </authorList>
    </citation>
    <scope>NUCLEOTIDE SEQUENCE [LARGE SCALE GENOMIC DNA]</scope>
    <source>
        <strain evidence="1">SpSt-1233</strain>
    </source>
</reference>
<sequence length="127" mass="13576">MKRALIVFAAVAVLVAAVVIYMLSNIDSLVARAIEKHGSRVTRTSVSVSGVELSLKEGRGSITGLRVESPDGFDARDAFTLGDITLDVDIKSLRGEPVVIDEIRVSAPVVNVEVRETGASNIDDLRK</sequence>
<dbReference type="AlphaFoldDB" id="A0A7V2AUM0"/>
<dbReference type="EMBL" id="DSEC01000270">
    <property type="protein sequence ID" value="HER43572.1"/>
    <property type="molecule type" value="Genomic_DNA"/>
</dbReference>
<name>A0A7V2AUM0_UNCEI</name>
<organism evidence="1">
    <name type="scientific">Eiseniibacteriota bacterium</name>
    <dbReference type="NCBI Taxonomy" id="2212470"/>
    <lineage>
        <taxon>Bacteria</taxon>
        <taxon>Candidatus Eiseniibacteriota</taxon>
    </lineage>
</organism>